<dbReference type="Gene3D" id="2.60.120.1620">
    <property type="match status" value="1"/>
</dbReference>
<dbReference type="InterPro" id="IPR024361">
    <property type="entry name" value="BACON"/>
</dbReference>
<name>A0ABT6JQD5_9GAMM</name>
<sequence>MRASPFFLIAALSWVLVAVPGVASGASDCRAPAAVCEARGSGSLALIEGGVPVAVLVDAGDFAAVRRAADALREDLQAVSGGAPAAGAPRTAIIAGTLGHSARIDRIVRERGIDVSGVEGVWEGYLLQVVEAPEPGIARALVVVGADRRGTAFGLYELSRRIGVSPWTWWADVPPPRRTSLHAAPGRFVDAPKVKYRGIFINDEEPALGGWSRATFGGTNHRFYERVFQLILRHKANYLWPAMWQPRAFYDDDPRNAELADEYGVVIATSHHEPMMRAHDEWSRYGKGPWDYTRNAETLQRFWRGGIERLQGREAVVTLGMRGDGDEAMTEGTATALLERIVADQRRIIGDVTGKPVENTPQVWALYKEVQDYYDAGMRVPDDVTLLFADDNWGNIRRLPDPAATRPGGYGVYYHFDYVGGPRNYKWLNTTQVERAWEQMRLAWAHGVERVWVVNVGDIKPMELPISAFLDQAWNPDAADLDWISGYPMAWAAEQFGAGHAREIGDIVTRYTQYNARRKPELLDADTWSLLHDGEAERVIGEWDALEQRTLALARRIPDSHRDAWVQLVEYPVLASANLNHLYIAVARNRLYAAQGRASANRWADEALRRFERDAELQRAYEHDVADGKWVHMMSQVRIGYTHWQQPERNILPPLARVDVPARGVTGVAIEGDPRRWPRPASSPRLAALDPAGAPSRAVVVFNGGREAVEFSARSSQPWLKVAPAQGKVDDIQPLSLSVDWSKLPEGEHEAVVAIRGSDRTEVYVQVPVRKPPSHRGARGFVEGDGVVAVEAAQHTRAVPPPRGQWQEIPNLGRTGSGMTVWPAVGGALEPGGEGARLEYPLVLDASGEVEVRVVLAPTLDIRNRGGLRYAVSIGDEPPQVVTMRLDPTPGDRDFQAWERAVIDYSHVARSHHAASAGANILRLWPVDPGLVFQRIEVVTDPRPRGTLGPVGSTTR</sequence>
<keyword evidence="1 5" id="KW-0378">Hydrolase</keyword>
<evidence type="ECO:0000313" key="5">
    <source>
        <dbReference type="EMBL" id="MDH5832898.1"/>
    </source>
</evidence>
<dbReference type="InterPro" id="IPR029018">
    <property type="entry name" value="Hex-like_dom2"/>
</dbReference>
<evidence type="ECO:0000256" key="1">
    <source>
        <dbReference type="ARBA" id="ARBA00022801"/>
    </source>
</evidence>
<dbReference type="Pfam" id="PF19190">
    <property type="entry name" value="BACON_2"/>
    <property type="match status" value="1"/>
</dbReference>
<dbReference type="Proteomes" id="UP001156873">
    <property type="component" value="Unassembled WGS sequence"/>
</dbReference>
<evidence type="ECO:0000256" key="2">
    <source>
        <dbReference type="SAM" id="SignalP"/>
    </source>
</evidence>
<keyword evidence="6" id="KW-1185">Reference proteome</keyword>
<dbReference type="InterPro" id="IPR041437">
    <property type="entry name" value="GH115_C"/>
</dbReference>
<feature type="domain" description="Gylcosyl hydrolase 115 C-terminal" evidence="3">
    <location>
        <begin position="780"/>
        <end position="950"/>
    </location>
</feature>
<dbReference type="Gene3D" id="3.30.379.10">
    <property type="entry name" value="Chitobiase/beta-hexosaminidase domain 2-like"/>
    <property type="match status" value="1"/>
</dbReference>
<evidence type="ECO:0000313" key="6">
    <source>
        <dbReference type="Proteomes" id="UP001156873"/>
    </source>
</evidence>
<dbReference type="Pfam" id="PF17829">
    <property type="entry name" value="GH115_C"/>
    <property type="match status" value="1"/>
</dbReference>
<proteinExistence type="predicted"/>
<evidence type="ECO:0000259" key="4">
    <source>
        <dbReference type="Pfam" id="PF19190"/>
    </source>
</evidence>
<dbReference type="Gene3D" id="1.20.58.2150">
    <property type="match status" value="1"/>
</dbReference>
<comment type="caution">
    <text evidence="5">The sequence shown here is derived from an EMBL/GenBank/DDBJ whole genome shotgun (WGS) entry which is preliminary data.</text>
</comment>
<feature type="signal peptide" evidence="2">
    <location>
        <begin position="1"/>
        <end position="18"/>
    </location>
</feature>
<feature type="domain" description="BACON" evidence="4">
    <location>
        <begin position="696"/>
        <end position="766"/>
    </location>
</feature>
<feature type="chain" id="PRO_5046704978" evidence="2">
    <location>
        <begin position="19"/>
        <end position="956"/>
    </location>
</feature>
<protein>
    <submittedName>
        <fullName evidence="5">Glycosyl hydrolase 115 family protein</fullName>
    </submittedName>
</protein>
<dbReference type="GO" id="GO:0016787">
    <property type="term" value="F:hydrolase activity"/>
    <property type="evidence" value="ECO:0007669"/>
    <property type="project" value="UniProtKB-KW"/>
</dbReference>
<dbReference type="SUPFAM" id="SSF55545">
    <property type="entry name" value="beta-N-acetylhexosaminidase-like domain"/>
    <property type="match status" value="1"/>
</dbReference>
<dbReference type="RefSeq" id="WP_280577079.1">
    <property type="nucleotide sequence ID" value="NZ_JARXRO010000010.1"/>
</dbReference>
<dbReference type="PANTHER" id="PTHR37842">
    <property type="match status" value="1"/>
</dbReference>
<dbReference type="Gene3D" id="3.20.20.520">
    <property type="entry name" value="Glycosyl hydrolase family 115"/>
    <property type="match status" value="1"/>
</dbReference>
<gene>
    <name evidence="5" type="ORF">QFW81_02975</name>
</gene>
<reference evidence="5 6" key="1">
    <citation type="submission" date="2023-04" db="EMBL/GenBank/DDBJ databases">
        <title>Luteimonas sp. M1R5S59.</title>
        <authorList>
            <person name="Sun J.-Q."/>
        </authorList>
    </citation>
    <scope>NUCLEOTIDE SEQUENCE [LARGE SCALE GENOMIC DNA]</scope>
    <source>
        <strain evidence="5 6">M1R5S59</strain>
    </source>
</reference>
<dbReference type="PANTHER" id="PTHR37842:SF2">
    <property type="entry name" value="GYLCOSYL HYDROLASE 115 C-TERMINAL DOMAIN-CONTAINING PROTEIN"/>
    <property type="match status" value="1"/>
</dbReference>
<dbReference type="InterPro" id="IPR042301">
    <property type="entry name" value="GH115_sf"/>
</dbReference>
<organism evidence="5 6">
    <name type="scientific">Luteimonas kalidii</name>
    <dbReference type="NCBI Taxonomy" id="3042025"/>
    <lineage>
        <taxon>Bacteria</taxon>
        <taxon>Pseudomonadati</taxon>
        <taxon>Pseudomonadota</taxon>
        <taxon>Gammaproteobacteria</taxon>
        <taxon>Lysobacterales</taxon>
        <taxon>Lysobacteraceae</taxon>
        <taxon>Luteimonas</taxon>
    </lineage>
</organism>
<dbReference type="Pfam" id="PF15979">
    <property type="entry name" value="Glyco_hydro_115"/>
    <property type="match status" value="1"/>
</dbReference>
<accession>A0ABT6JQD5</accession>
<dbReference type="EMBL" id="JARXRO010000010">
    <property type="protein sequence ID" value="MDH5832898.1"/>
    <property type="molecule type" value="Genomic_DNA"/>
</dbReference>
<keyword evidence="2" id="KW-0732">Signal</keyword>
<evidence type="ECO:0000259" key="3">
    <source>
        <dbReference type="Pfam" id="PF17829"/>
    </source>
</evidence>
<dbReference type="InterPro" id="IPR031924">
    <property type="entry name" value="GH115"/>
</dbReference>